<dbReference type="PANTHER" id="PTHR10628:SF30">
    <property type="entry name" value="EXO-ALPHA-SIALIDASE"/>
    <property type="match status" value="1"/>
</dbReference>
<comment type="caution">
    <text evidence="2">The sequence shown here is derived from an EMBL/GenBank/DDBJ whole genome shotgun (WGS) entry which is preliminary data.</text>
</comment>
<dbReference type="Pfam" id="PF13088">
    <property type="entry name" value="BNR_2"/>
    <property type="match status" value="1"/>
</dbReference>
<reference evidence="2" key="1">
    <citation type="journal article" date="2015" name="Nature">
        <title>Complex archaea that bridge the gap between prokaryotes and eukaryotes.</title>
        <authorList>
            <person name="Spang A."/>
            <person name="Saw J.H."/>
            <person name="Jorgensen S.L."/>
            <person name="Zaremba-Niedzwiedzka K."/>
            <person name="Martijn J."/>
            <person name="Lind A.E."/>
            <person name="van Eijk R."/>
            <person name="Schleper C."/>
            <person name="Guy L."/>
            <person name="Ettema T.J."/>
        </authorList>
    </citation>
    <scope>NUCLEOTIDE SEQUENCE</scope>
</reference>
<proteinExistence type="predicted"/>
<sequence>VLGYNDERYTQFREQNILVTNSGKIVAIVQGRNASRWSDRSGQDLVCKISDDHGISWSDPIMMATDGEKSICPNAAVYDREKGRIICLYSVFQWPFTDAESRKTWEGLKNREYSIHSDDEGLTWSEPREITHTAKADSVVQVYGSGEGIQLKSGPNKGRLVVPGGDFVAPHKRVFAWYSDDHGETWKSSEVVPNPHERLTPCENAIAELSDGSLLMNERNSGIGQRWQSRSHDGGLTWDTFEMAPDLPSISCNASIITVDYKKQELLLYAGPVGPNPNVKNVLEEYQGKKLSSQDKRQNGVVFASMDGGKTWQHRKLIVPDLFAYSSLMQLADGKIGLFYEARDHKDIMLVKFTVDWLFEENITN</sequence>
<evidence type="ECO:0000259" key="1">
    <source>
        <dbReference type="Pfam" id="PF13088"/>
    </source>
</evidence>
<dbReference type="AlphaFoldDB" id="A0A0F9AXP8"/>
<dbReference type="EMBL" id="LAZR01043757">
    <property type="protein sequence ID" value="KKL06322.1"/>
    <property type="molecule type" value="Genomic_DNA"/>
</dbReference>
<name>A0A0F9AXP8_9ZZZZ</name>
<dbReference type="InterPro" id="IPR026856">
    <property type="entry name" value="Sialidase_fam"/>
</dbReference>
<dbReference type="GO" id="GO:0016020">
    <property type="term" value="C:membrane"/>
    <property type="evidence" value="ECO:0007669"/>
    <property type="project" value="TreeGrafter"/>
</dbReference>
<gene>
    <name evidence="2" type="ORF">LCGC14_2597200</name>
</gene>
<accession>A0A0F9AXP8</accession>
<feature type="non-terminal residue" evidence="2">
    <location>
        <position position="1"/>
    </location>
</feature>
<dbReference type="Gene3D" id="2.120.10.10">
    <property type="match status" value="1"/>
</dbReference>
<dbReference type="GO" id="GO:0006689">
    <property type="term" value="P:ganglioside catabolic process"/>
    <property type="evidence" value="ECO:0007669"/>
    <property type="project" value="TreeGrafter"/>
</dbReference>
<organism evidence="2">
    <name type="scientific">marine sediment metagenome</name>
    <dbReference type="NCBI Taxonomy" id="412755"/>
    <lineage>
        <taxon>unclassified sequences</taxon>
        <taxon>metagenomes</taxon>
        <taxon>ecological metagenomes</taxon>
    </lineage>
</organism>
<dbReference type="SUPFAM" id="SSF50939">
    <property type="entry name" value="Sialidases"/>
    <property type="match status" value="1"/>
</dbReference>
<dbReference type="InterPro" id="IPR036278">
    <property type="entry name" value="Sialidase_sf"/>
</dbReference>
<dbReference type="GO" id="GO:0005737">
    <property type="term" value="C:cytoplasm"/>
    <property type="evidence" value="ECO:0007669"/>
    <property type="project" value="TreeGrafter"/>
</dbReference>
<dbReference type="PANTHER" id="PTHR10628">
    <property type="entry name" value="SIALIDASE"/>
    <property type="match status" value="1"/>
</dbReference>
<dbReference type="GO" id="GO:0004308">
    <property type="term" value="F:exo-alpha-sialidase activity"/>
    <property type="evidence" value="ECO:0007669"/>
    <property type="project" value="InterPro"/>
</dbReference>
<feature type="domain" description="Sialidase" evidence="1">
    <location>
        <begin position="43"/>
        <end position="337"/>
    </location>
</feature>
<dbReference type="CDD" id="cd15482">
    <property type="entry name" value="Sialidase_non-viral"/>
    <property type="match status" value="1"/>
</dbReference>
<dbReference type="InterPro" id="IPR011040">
    <property type="entry name" value="Sialidase"/>
</dbReference>
<evidence type="ECO:0000313" key="2">
    <source>
        <dbReference type="EMBL" id="KKL06322.1"/>
    </source>
</evidence>
<dbReference type="GO" id="GO:0009313">
    <property type="term" value="P:oligosaccharide catabolic process"/>
    <property type="evidence" value="ECO:0007669"/>
    <property type="project" value="TreeGrafter"/>
</dbReference>
<protein>
    <recommendedName>
        <fullName evidence="1">Sialidase domain-containing protein</fullName>
    </recommendedName>
</protein>